<protein>
    <submittedName>
        <fullName evidence="3">KR domain protein</fullName>
    </submittedName>
</protein>
<dbReference type="InterPro" id="IPR036291">
    <property type="entry name" value="NAD(P)-bd_dom_sf"/>
</dbReference>
<dbReference type="SMART" id="SM00822">
    <property type="entry name" value="PKS_KR"/>
    <property type="match status" value="1"/>
</dbReference>
<dbReference type="PANTHER" id="PTHR43658">
    <property type="entry name" value="SHORT-CHAIN DEHYDROGENASE/REDUCTASE"/>
    <property type="match status" value="1"/>
</dbReference>
<dbReference type="InterPro" id="IPR057326">
    <property type="entry name" value="KR_dom"/>
</dbReference>
<sequence length="314" mass="33097">MQLTYHQVFFEVNEVHRIRSLAISLIKTKDFSAVLNSFEKIPFGMYYGRTAIPSARLPAMDTQGISALVTGGASGLGLAAARRLLAAGARVVIADLPGSPGEEVARELGPDARFAPADVTREDDMNAACDLAESLGPLRALVHCAGRGGPVRLLDKEGNPGPMDTYADIVRVNLLGTFNTLRLVAARMARNPLTPEGERGVCVLTASVAAYEGQIGQIGYASSKAGVVGMTIVAARDLASKAIRVCTIAPGIFDTPMLARVSAEARKTLAASVPHPARLGSPDEYAQLAQHIIGNAMLNGETIRLDGALRMAPR</sequence>
<keyword evidence="4" id="KW-1185">Reference proteome</keyword>
<dbReference type="EMBL" id="JGWH01000175">
    <property type="protein sequence ID" value="KCV30601.1"/>
    <property type="molecule type" value="Genomic_DNA"/>
</dbReference>
<name>A0ABR4R7Q3_BORBO</name>
<dbReference type="InterPro" id="IPR002347">
    <property type="entry name" value="SDR_fam"/>
</dbReference>
<dbReference type="PRINTS" id="PR00081">
    <property type="entry name" value="GDHRDH"/>
</dbReference>
<comment type="caution">
    <text evidence="3">The sequence shown here is derived from an EMBL/GenBank/DDBJ whole genome shotgun (WGS) entry which is preliminary data.</text>
</comment>
<evidence type="ECO:0000256" key="1">
    <source>
        <dbReference type="ARBA" id="ARBA00023002"/>
    </source>
</evidence>
<gene>
    <name evidence="3" type="ORF">L490_0511</name>
</gene>
<dbReference type="Proteomes" id="UP000025756">
    <property type="component" value="Unassembled WGS sequence"/>
</dbReference>
<evidence type="ECO:0000313" key="3">
    <source>
        <dbReference type="EMBL" id="KCV30601.1"/>
    </source>
</evidence>
<accession>A0ABR4R7Q3</accession>
<feature type="domain" description="Ketoreductase" evidence="2">
    <location>
        <begin position="65"/>
        <end position="251"/>
    </location>
</feature>
<reference evidence="3 4" key="1">
    <citation type="submission" date="2014-03" db="EMBL/GenBank/DDBJ databases">
        <title>Genome sequence of Bordetella bronchiseptica.</title>
        <authorList>
            <person name="Harvill E."/>
            <person name="Goodfield L.L."/>
            <person name="Ivanov Y.V."/>
            <person name="Meyer J.A."/>
            <person name="Muse S.J."/>
            <person name="Jacobs N."/>
            <person name="Bendor L."/>
            <person name="Smallridge W.E."/>
            <person name="Brinkac L.M."/>
            <person name="Sanka R."/>
            <person name="Kim M."/>
            <person name="Losada L."/>
        </authorList>
    </citation>
    <scope>NUCLEOTIDE SEQUENCE [LARGE SCALE GENOMIC DNA]</scope>
    <source>
        <strain evidence="3 4">00-P-2796</strain>
    </source>
</reference>
<dbReference type="SUPFAM" id="SSF51735">
    <property type="entry name" value="NAD(P)-binding Rossmann-fold domains"/>
    <property type="match status" value="1"/>
</dbReference>
<organism evidence="3 4">
    <name type="scientific">Bordetella bronchiseptica 00-P-2796</name>
    <dbReference type="NCBI Taxonomy" id="1331199"/>
    <lineage>
        <taxon>Bacteria</taxon>
        <taxon>Pseudomonadati</taxon>
        <taxon>Pseudomonadota</taxon>
        <taxon>Betaproteobacteria</taxon>
        <taxon>Burkholderiales</taxon>
        <taxon>Alcaligenaceae</taxon>
        <taxon>Bordetella</taxon>
    </lineage>
</organism>
<dbReference type="PANTHER" id="PTHR43658:SF8">
    <property type="entry name" value="17-BETA-HYDROXYSTEROID DEHYDROGENASE 14-RELATED"/>
    <property type="match status" value="1"/>
</dbReference>
<proteinExistence type="predicted"/>
<dbReference type="Gene3D" id="3.40.50.720">
    <property type="entry name" value="NAD(P)-binding Rossmann-like Domain"/>
    <property type="match status" value="1"/>
</dbReference>
<evidence type="ECO:0000259" key="2">
    <source>
        <dbReference type="SMART" id="SM00822"/>
    </source>
</evidence>
<keyword evidence="1" id="KW-0560">Oxidoreductase</keyword>
<evidence type="ECO:0000313" key="4">
    <source>
        <dbReference type="Proteomes" id="UP000025756"/>
    </source>
</evidence>
<dbReference type="InterPro" id="IPR020904">
    <property type="entry name" value="Sc_DH/Rdtase_CS"/>
</dbReference>
<dbReference type="Pfam" id="PF00106">
    <property type="entry name" value="adh_short"/>
    <property type="match status" value="1"/>
</dbReference>
<dbReference type="PROSITE" id="PS00061">
    <property type="entry name" value="ADH_SHORT"/>
    <property type="match status" value="1"/>
</dbReference>